<dbReference type="InterPro" id="IPR019748">
    <property type="entry name" value="FERM_central"/>
</dbReference>
<dbReference type="PROSITE" id="PS50106">
    <property type="entry name" value="PDZ"/>
    <property type="match status" value="1"/>
</dbReference>
<dbReference type="SMART" id="SM00295">
    <property type="entry name" value="B41"/>
    <property type="match status" value="1"/>
</dbReference>
<dbReference type="GO" id="GO:0042575">
    <property type="term" value="C:DNA polymerase complex"/>
    <property type="evidence" value="ECO:0007669"/>
    <property type="project" value="UniProtKB-ARBA"/>
</dbReference>
<dbReference type="PANTHER" id="PTHR31511:SF12">
    <property type="entry name" value="RHO TERMINATION FACTOR N-TERMINAL DOMAIN-CONTAINING PROTEIN"/>
    <property type="match status" value="1"/>
</dbReference>
<dbReference type="InterPro" id="IPR019749">
    <property type="entry name" value="Band_41_domain"/>
</dbReference>
<dbReference type="SMART" id="SM00595">
    <property type="entry name" value="MADF"/>
    <property type="match status" value="1"/>
</dbReference>
<dbReference type="SUPFAM" id="SSF50729">
    <property type="entry name" value="PH domain-like"/>
    <property type="match status" value="1"/>
</dbReference>
<evidence type="ECO:0000259" key="6">
    <source>
        <dbReference type="PROSITE" id="PS51029"/>
    </source>
</evidence>
<dbReference type="InterPro" id="IPR018979">
    <property type="entry name" value="FERM_N"/>
</dbReference>
<dbReference type="Gene3D" id="3.10.20.90">
    <property type="entry name" value="Phosphatidylinositol 3-kinase Catalytic Subunit, Chain A, domain 1"/>
    <property type="match status" value="1"/>
</dbReference>
<keyword evidence="2" id="KW-0965">Cell junction</keyword>
<dbReference type="InterPro" id="IPR014352">
    <property type="entry name" value="FERM/acyl-CoA-bd_prot_sf"/>
</dbReference>
<dbReference type="InterPro" id="IPR029071">
    <property type="entry name" value="Ubiquitin-like_domsf"/>
</dbReference>
<dbReference type="GO" id="GO:0009887">
    <property type="term" value="P:animal organ morphogenesis"/>
    <property type="evidence" value="ECO:0007669"/>
    <property type="project" value="UniProtKB-ARBA"/>
</dbReference>
<dbReference type="InterPro" id="IPR043502">
    <property type="entry name" value="DNA/RNA_pol_sf"/>
</dbReference>
<gene>
    <name evidence="7" type="ORF">PSYICH_LOCUS5488</name>
</gene>
<evidence type="ECO:0000256" key="1">
    <source>
        <dbReference type="ARBA" id="ARBA00004282"/>
    </source>
</evidence>
<dbReference type="InterPro" id="IPR018980">
    <property type="entry name" value="FERM_PH-like_C"/>
</dbReference>
<feature type="region of interest" description="Disordered" evidence="3">
    <location>
        <begin position="83"/>
        <end position="106"/>
    </location>
</feature>
<dbReference type="EMBL" id="OV651829">
    <property type="protein sequence ID" value="CAH1104697.1"/>
    <property type="molecule type" value="Genomic_DNA"/>
</dbReference>
<dbReference type="InterPro" id="IPR036034">
    <property type="entry name" value="PDZ_sf"/>
</dbReference>
<dbReference type="SUPFAM" id="SSF50156">
    <property type="entry name" value="PDZ domain-like"/>
    <property type="match status" value="1"/>
</dbReference>
<evidence type="ECO:0000313" key="8">
    <source>
        <dbReference type="Proteomes" id="UP001153636"/>
    </source>
</evidence>
<dbReference type="GO" id="GO:0071944">
    <property type="term" value="C:cell periphery"/>
    <property type="evidence" value="ECO:0007669"/>
    <property type="project" value="UniProtKB-ARBA"/>
</dbReference>
<feature type="domain" description="FERM" evidence="4">
    <location>
        <begin position="338"/>
        <end position="633"/>
    </location>
</feature>
<dbReference type="PROSITE" id="PS51029">
    <property type="entry name" value="MADF"/>
    <property type="match status" value="1"/>
</dbReference>
<dbReference type="Pfam" id="PF09380">
    <property type="entry name" value="FERM_C"/>
    <property type="match status" value="1"/>
</dbReference>
<evidence type="ECO:0008006" key="9">
    <source>
        <dbReference type="Google" id="ProtNLM"/>
    </source>
</evidence>
<dbReference type="Gene3D" id="1.20.80.10">
    <property type="match status" value="1"/>
</dbReference>
<evidence type="ECO:0000259" key="4">
    <source>
        <dbReference type="PROSITE" id="PS50057"/>
    </source>
</evidence>
<feature type="domain" description="MADF" evidence="6">
    <location>
        <begin position="172"/>
        <end position="265"/>
    </location>
</feature>
<dbReference type="SUPFAM" id="SSF56672">
    <property type="entry name" value="DNA/RNA polymerases"/>
    <property type="match status" value="1"/>
</dbReference>
<dbReference type="Gene3D" id="2.30.42.10">
    <property type="match status" value="1"/>
</dbReference>
<dbReference type="GO" id="GO:0000166">
    <property type="term" value="F:nucleotide binding"/>
    <property type="evidence" value="ECO:0007669"/>
    <property type="project" value="InterPro"/>
</dbReference>
<dbReference type="GO" id="GO:0030182">
    <property type="term" value="P:neuron differentiation"/>
    <property type="evidence" value="ECO:0007669"/>
    <property type="project" value="UniProtKB-ARBA"/>
</dbReference>
<sequence>MSDEEFDEKVDEVGKSVDKALLVKLVNKYAVVLDKSKLPSVMESKTKALTLLTGEFCKVTGKKEENPVFSKVPGALLVGVKRKSEMEAEKSQSNNPTTHTDCKLESTASKDKVKIQKTKDILNSVGLHQRKPVKAGSGDEPTVVFTRHARGSVVAETAQYLVMEWTNAKVCELIELYRDRPVLWDCRLKEYKDRNKKQDALQEIACTFGVDQQVVEKKIKNLVCHFLREIKRERDSSKSGAGNSDMYKSKWFCFNNMLFLKDRNTPKETTDTIKQGINNKRLKVRRNPVQRAASRLYQVKDETQNGRTKECVGPEFVVRASLPSKQLLMSDVKVNNGKIVTVIMLDGQKLDVLCNSSCTAGQLFEQIIQKEHIEENFMFGLSALISGDFVFLPSDTRISKVFQEETQQGTTVTLFLRVRFFLPTLRGFRGNEAKHLLYLQLRRSIIEHQLPCSFKQIVELNGLALQAEFGNYNAKSQDISEIKSFNSINRILDLSADLEATYADFKDAAVSQTVDFQHKDSGWSLLEVLFLEVNINKYSPLGGCSHIKLPKFIETKKGVVNVQNNDAYCFAWAITSALYPAREHVSETSSYPHFENVLNVEGIEFPMKLKDISKFEDLNDISVNVYGLERSYKNGKAKFEIVGPLRYSRRRLGHHINLLLITADSGNSHYCWIKSLSRLVSSQITRNGHKNVFCDGCLLYFRSESILLRHQLSDCNHIYTCTPSVELKKDKRGYYVPENILKFQNYDKQLRVPFVIYADFESILKPIDICEPDPEKKFTIPTYRHEPYSFAYLIKCSFDNSLTKFVTFTGDNAGSDFVKRLEDDVLTIYNTYLKDVVPLHQLSNDEIDDFNTSSICSICDEAFQDGDVKVRDHCHITGKKTPGAAHSNCNLNYKIPQFVPIFFHNLSGYDSHLFIKELYGEGERAEVIAQNKEKYISFTKPLYTHSYVDRDGMMRKNYIKLRFLDSYRFLADSLVGLSENLPSEFFVETRKCFAEKEKFDLMRQKGMFPYNFMDNIMKLDHPNLPSKQDFYDKLNDRHISDEDYARAQKVWNMFLMLCDIFENFRDVSLRAYKLDPAQYYTSPGLSWDAMLRYTRVELELLTDIDMINFFKNSIRGGISQCVERKHIANNPFLSEYNPFEPKSSIHYIDATNLYGYSMSQPLPTGEFAWLSTEEINQLDVMSVDDLGEYGYVLEVDVTYPHHLHDKHADLPFLVENIIPPHSKTEIPKLVPNLNHKDKYILHYRNFKQAINNGLIVTKIHRALKFKQSRWLKKYIDLNTNMRNSAKDTSEKNHFKRMVNSVHGKTMENVDDRCDIYLKTHWASKRNSPGANNLIARPNFKSCSIFSQHFVAIHMGRTKICYNKPLYVGFTVLELSKVRMYDFYYGTLKQQLGDKISLLYTDTDSFVLKVNSINFYEFMERNIEHFDTSNYKSDNKFNLPVTKPILGNFKDEYPNQAISIFLGTGAKAYYIRSDEKETKTAKGVKKCVIQNSLNMTDYQKIVEGGGKIFRKMNTFRSKLHDIYTEMKNKVALSYNDEKRFIIPNTMMKDNNHKDIWLYISAQGIHLYDRGKLTSQFGPNVYEKFEWRHIQTLCYSKQYLCILPHSGFQSKTKLKKYKLKMDQKKSYFTFRLASLHHQFFLRFRTEYISPQTLSQQFGIPLKDIKNETNSMYKLDSLMSTNLNTMNINGTVNAETEFKIEFRTSSRLSRQYEYENNLKKAKSIGDFNETVNETDQNKENECSGPRYNYGLVLESKHLSGLNVNNPADKRRGVKMGTRAFVNNNCKTGLSRSMEAVNAIKKLNNLSVVEERILINVTIARDEKGSFGLQITEGSDGHVYIQSVIDNGPAYLTRNFIRGDQVIAVNGKSLLELKYNQALNVLKNSGNEVEFLLARLTPNSKCRLNVKEIKNKSNCDSPVEKHITENCRDISNVNKYGIAEVPYHKHIRYEIETGVSNKKYPFNRTLSKSCTHLDSNNRDKAVVVELIPKENVDLKLLEDTDEQKLPIAVPRSLGLSRRWRGPVKYPVTPIKKINTQLCDSTFLSTSDEEQIFI</sequence>
<dbReference type="GO" id="GO:0071897">
    <property type="term" value="P:DNA biosynthetic process"/>
    <property type="evidence" value="ECO:0007669"/>
    <property type="project" value="UniProtKB-ARBA"/>
</dbReference>
<proteinExistence type="predicted"/>
<accession>A0A9P0CJU8</accession>
<dbReference type="InterPro" id="IPR001478">
    <property type="entry name" value="PDZ"/>
</dbReference>
<dbReference type="GO" id="GO:0070161">
    <property type="term" value="C:anchoring junction"/>
    <property type="evidence" value="ECO:0007669"/>
    <property type="project" value="UniProtKB-SubCell"/>
</dbReference>
<dbReference type="InterPro" id="IPR006578">
    <property type="entry name" value="MADF-dom"/>
</dbReference>
<dbReference type="InterPro" id="IPR012337">
    <property type="entry name" value="RNaseH-like_sf"/>
</dbReference>
<dbReference type="OrthoDB" id="6602337at2759"/>
<dbReference type="Pfam" id="PF00595">
    <property type="entry name" value="PDZ"/>
    <property type="match status" value="1"/>
</dbReference>
<evidence type="ECO:0000256" key="3">
    <source>
        <dbReference type="SAM" id="MobiDB-lite"/>
    </source>
</evidence>
<dbReference type="SMART" id="SM00228">
    <property type="entry name" value="PDZ"/>
    <property type="match status" value="1"/>
</dbReference>
<dbReference type="CDD" id="cd00136">
    <property type="entry name" value="PDZ_canonical"/>
    <property type="match status" value="1"/>
</dbReference>
<dbReference type="Pfam" id="PF00373">
    <property type="entry name" value="FERM_M"/>
    <property type="match status" value="1"/>
</dbReference>
<dbReference type="InterPro" id="IPR035963">
    <property type="entry name" value="FERM_2"/>
</dbReference>
<evidence type="ECO:0000313" key="7">
    <source>
        <dbReference type="EMBL" id="CAH1104697.1"/>
    </source>
</evidence>
<comment type="subcellular location">
    <subcellularLocation>
        <location evidence="1">Cell junction</location>
    </subcellularLocation>
</comment>
<name>A0A9P0CJU8_9CUCU</name>
<dbReference type="Pfam" id="PF09379">
    <property type="entry name" value="FERM_N"/>
    <property type="match status" value="1"/>
</dbReference>
<dbReference type="Gene3D" id="2.30.29.30">
    <property type="entry name" value="Pleckstrin-homology domain (PH domain)/Phosphotyrosine-binding domain (PTB)"/>
    <property type="match status" value="1"/>
</dbReference>
<dbReference type="GO" id="GO:0003676">
    <property type="term" value="F:nucleic acid binding"/>
    <property type="evidence" value="ECO:0007669"/>
    <property type="project" value="InterPro"/>
</dbReference>
<dbReference type="PROSITE" id="PS00116">
    <property type="entry name" value="DNA_POLYMERASE_B"/>
    <property type="match status" value="1"/>
</dbReference>
<protein>
    <recommendedName>
        <fullName evidence="9">DNA-directed DNA polymerase</fullName>
    </recommendedName>
</protein>
<dbReference type="Pfam" id="PF10545">
    <property type="entry name" value="MADF_DNA_bdg"/>
    <property type="match status" value="1"/>
</dbReference>
<evidence type="ECO:0000256" key="2">
    <source>
        <dbReference type="ARBA" id="ARBA00022949"/>
    </source>
</evidence>
<dbReference type="SUPFAM" id="SSF47031">
    <property type="entry name" value="Second domain of FERM"/>
    <property type="match status" value="1"/>
</dbReference>
<organism evidence="7 8">
    <name type="scientific">Psylliodes chrysocephalus</name>
    <dbReference type="NCBI Taxonomy" id="3402493"/>
    <lineage>
        <taxon>Eukaryota</taxon>
        <taxon>Metazoa</taxon>
        <taxon>Ecdysozoa</taxon>
        <taxon>Arthropoda</taxon>
        <taxon>Hexapoda</taxon>
        <taxon>Insecta</taxon>
        <taxon>Pterygota</taxon>
        <taxon>Neoptera</taxon>
        <taxon>Endopterygota</taxon>
        <taxon>Coleoptera</taxon>
        <taxon>Polyphaga</taxon>
        <taxon>Cucujiformia</taxon>
        <taxon>Chrysomeloidea</taxon>
        <taxon>Chrysomelidae</taxon>
        <taxon>Galerucinae</taxon>
        <taxon>Alticini</taxon>
        <taxon>Psylliodes</taxon>
    </lineage>
</organism>
<keyword evidence="8" id="KW-1185">Reference proteome</keyword>
<dbReference type="CDD" id="cd14473">
    <property type="entry name" value="FERM_B-lobe"/>
    <property type="match status" value="1"/>
</dbReference>
<dbReference type="InterPro" id="IPR017964">
    <property type="entry name" value="DNA-dir_DNA_pol_B_CS"/>
</dbReference>
<dbReference type="PROSITE" id="PS50057">
    <property type="entry name" value="FERM_3"/>
    <property type="match status" value="1"/>
</dbReference>
<dbReference type="InterPro" id="IPR000299">
    <property type="entry name" value="FERM_domain"/>
</dbReference>
<dbReference type="Proteomes" id="UP001153636">
    <property type="component" value="Chromosome 17"/>
</dbReference>
<dbReference type="SMART" id="SM01196">
    <property type="entry name" value="FERM_C"/>
    <property type="match status" value="1"/>
</dbReference>
<evidence type="ECO:0000259" key="5">
    <source>
        <dbReference type="PROSITE" id="PS50106"/>
    </source>
</evidence>
<feature type="domain" description="PDZ" evidence="5">
    <location>
        <begin position="1812"/>
        <end position="1893"/>
    </location>
</feature>
<dbReference type="PANTHER" id="PTHR31511">
    <property type="entry name" value="PROTEIN CBG23764"/>
    <property type="match status" value="1"/>
</dbReference>
<dbReference type="SUPFAM" id="SSF54236">
    <property type="entry name" value="Ubiquitin-like"/>
    <property type="match status" value="1"/>
</dbReference>
<dbReference type="SUPFAM" id="SSF53098">
    <property type="entry name" value="Ribonuclease H-like"/>
    <property type="match status" value="1"/>
</dbReference>
<dbReference type="InterPro" id="IPR011993">
    <property type="entry name" value="PH-like_dom_sf"/>
</dbReference>
<reference evidence="7" key="1">
    <citation type="submission" date="2022-01" db="EMBL/GenBank/DDBJ databases">
        <authorList>
            <person name="King R."/>
        </authorList>
    </citation>
    <scope>NUCLEOTIDE SEQUENCE</scope>
</reference>